<dbReference type="Proteomes" id="UP000735302">
    <property type="component" value="Unassembled WGS sequence"/>
</dbReference>
<feature type="region of interest" description="Disordered" evidence="1">
    <location>
        <begin position="25"/>
        <end position="45"/>
    </location>
</feature>
<proteinExistence type="predicted"/>
<name>A0AAV4AKP5_9GAST</name>
<dbReference type="EMBL" id="BLXT01004326">
    <property type="protein sequence ID" value="GFO11741.1"/>
    <property type="molecule type" value="Genomic_DNA"/>
</dbReference>
<sequence length="141" mass="15324">MKSSGPIDDVLYRTPALSSAYHDSSIANEKTRKKKPKTQQHRDSGEINSNGYICIISINQQTLVCLSCGFRDEVLLFRYRIDVDVVLPAQNTSIELEWMQSIMWAVTISGSVGGTVDSESALRSAGILLFAGSSPATSPLA</sequence>
<accession>A0AAV4AKP5</accession>
<comment type="caution">
    <text evidence="2">The sequence shown here is derived from an EMBL/GenBank/DDBJ whole genome shotgun (WGS) entry which is preliminary data.</text>
</comment>
<keyword evidence="3" id="KW-1185">Reference proteome</keyword>
<evidence type="ECO:0000256" key="1">
    <source>
        <dbReference type="SAM" id="MobiDB-lite"/>
    </source>
</evidence>
<reference evidence="2 3" key="1">
    <citation type="journal article" date="2021" name="Elife">
        <title>Chloroplast acquisition without the gene transfer in kleptoplastic sea slugs, Plakobranchus ocellatus.</title>
        <authorList>
            <person name="Maeda T."/>
            <person name="Takahashi S."/>
            <person name="Yoshida T."/>
            <person name="Shimamura S."/>
            <person name="Takaki Y."/>
            <person name="Nagai Y."/>
            <person name="Toyoda A."/>
            <person name="Suzuki Y."/>
            <person name="Arimoto A."/>
            <person name="Ishii H."/>
            <person name="Satoh N."/>
            <person name="Nishiyama T."/>
            <person name="Hasebe M."/>
            <person name="Maruyama T."/>
            <person name="Minagawa J."/>
            <person name="Obokata J."/>
            <person name="Shigenobu S."/>
        </authorList>
    </citation>
    <scope>NUCLEOTIDE SEQUENCE [LARGE SCALE GENOMIC DNA]</scope>
</reference>
<dbReference type="AlphaFoldDB" id="A0AAV4AKP5"/>
<organism evidence="2 3">
    <name type="scientific">Plakobranchus ocellatus</name>
    <dbReference type="NCBI Taxonomy" id="259542"/>
    <lineage>
        <taxon>Eukaryota</taxon>
        <taxon>Metazoa</taxon>
        <taxon>Spiralia</taxon>
        <taxon>Lophotrochozoa</taxon>
        <taxon>Mollusca</taxon>
        <taxon>Gastropoda</taxon>
        <taxon>Heterobranchia</taxon>
        <taxon>Euthyneura</taxon>
        <taxon>Panpulmonata</taxon>
        <taxon>Sacoglossa</taxon>
        <taxon>Placobranchoidea</taxon>
        <taxon>Plakobranchidae</taxon>
        <taxon>Plakobranchus</taxon>
    </lineage>
</organism>
<protein>
    <submittedName>
        <fullName evidence="2">Uncharacterized protein</fullName>
    </submittedName>
</protein>
<evidence type="ECO:0000313" key="3">
    <source>
        <dbReference type="Proteomes" id="UP000735302"/>
    </source>
</evidence>
<evidence type="ECO:0000313" key="2">
    <source>
        <dbReference type="EMBL" id="GFO11741.1"/>
    </source>
</evidence>
<gene>
    <name evidence="2" type="ORF">PoB_003824600</name>
</gene>